<dbReference type="eggNOG" id="ENOG5032SMW">
    <property type="taxonomic scope" value="Bacteria"/>
</dbReference>
<proteinExistence type="predicted"/>
<dbReference type="AlphaFoldDB" id="I3Y8V8"/>
<dbReference type="EMBL" id="CP003154">
    <property type="protein sequence ID" value="AFL73426.1"/>
    <property type="molecule type" value="Genomic_DNA"/>
</dbReference>
<dbReference type="KEGG" id="tvi:Thivi_1419"/>
<dbReference type="HOGENOM" id="CLU_114899_1_0_6"/>
<name>I3Y8V8_THIV6</name>
<reference evidence="2 3" key="1">
    <citation type="submission" date="2012-06" db="EMBL/GenBank/DDBJ databases">
        <title>Complete sequence of Thiocystis violascens DSM 198.</title>
        <authorList>
            <consortium name="US DOE Joint Genome Institute"/>
            <person name="Lucas S."/>
            <person name="Han J."/>
            <person name="Lapidus A."/>
            <person name="Cheng J.-F."/>
            <person name="Goodwin L."/>
            <person name="Pitluck S."/>
            <person name="Peters L."/>
            <person name="Ovchinnikova G."/>
            <person name="Teshima H."/>
            <person name="Detter J.C."/>
            <person name="Han C."/>
            <person name="Tapia R."/>
            <person name="Land M."/>
            <person name="Hauser L."/>
            <person name="Kyrpides N."/>
            <person name="Ivanova N."/>
            <person name="Pagani I."/>
            <person name="Vogl K."/>
            <person name="Liu Z."/>
            <person name="Frigaard N.-U."/>
            <person name="Bryant D."/>
            <person name="Woyke T."/>
        </authorList>
    </citation>
    <scope>NUCLEOTIDE SEQUENCE [LARGE SCALE GENOMIC DNA]</scope>
    <source>
        <strain evidence="3">ATCC 17096 / DSM 198 / 6111</strain>
    </source>
</reference>
<sequence>MTRREVIGRLLMLPIQSIEELISVSYVSAIIARSGFAPNAISSDFGIDLEVRHIANHGNKRIDLGTILELQLKASVNWQLEGDCVVYDMDVDAYNRLVFRRENSSRPCALVLCCLPKDETAWMHVCEDELKIKKCCYYFFINGVESSNASRKRLRIPRNQLLTPESLHQLKDELYMGEIS</sequence>
<evidence type="ECO:0000313" key="2">
    <source>
        <dbReference type="EMBL" id="AFL73426.1"/>
    </source>
</evidence>
<gene>
    <name evidence="2" type="ordered locus">Thivi_1419</name>
</gene>
<evidence type="ECO:0000259" key="1">
    <source>
        <dbReference type="Pfam" id="PF14280"/>
    </source>
</evidence>
<keyword evidence="3" id="KW-1185">Reference proteome</keyword>
<accession>I3Y8V8</accession>
<dbReference type="InterPro" id="IPR025375">
    <property type="entry name" value="DUF4365"/>
</dbReference>
<feature type="domain" description="DUF4365" evidence="1">
    <location>
        <begin position="22"/>
        <end position="172"/>
    </location>
</feature>
<dbReference type="STRING" id="765911.Thivi_1419"/>
<organism evidence="2 3">
    <name type="scientific">Thiocystis violascens (strain ATCC 17096 / DSM 198 / 6111)</name>
    <name type="common">Chromatium violascens</name>
    <dbReference type="NCBI Taxonomy" id="765911"/>
    <lineage>
        <taxon>Bacteria</taxon>
        <taxon>Pseudomonadati</taxon>
        <taxon>Pseudomonadota</taxon>
        <taxon>Gammaproteobacteria</taxon>
        <taxon>Chromatiales</taxon>
        <taxon>Chromatiaceae</taxon>
        <taxon>Thiocystis</taxon>
    </lineage>
</organism>
<evidence type="ECO:0000313" key="3">
    <source>
        <dbReference type="Proteomes" id="UP000006062"/>
    </source>
</evidence>
<dbReference type="Proteomes" id="UP000006062">
    <property type="component" value="Chromosome"/>
</dbReference>
<protein>
    <recommendedName>
        <fullName evidence="1">DUF4365 domain-containing protein</fullName>
    </recommendedName>
</protein>
<dbReference type="Pfam" id="PF14280">
    <property type="entry name" value="DUF4365"/>
    <property type="match status" value="1"/>
</dbReference>